<dbReference type="Proteomes" id="UP000192907">
    <property type="component" value="Unassembled WGS sequence"/>
</dbReference>
<keyword evidence="2" id="KW-1185">Reference proteome</keyword>
<dbReference type="AlphaFoldDB" id="A0A1Y6CQW8"/>
<accession>A0A1Y6CQW8</accession>
<sequence>MKILSLVLALAAAGEAFSLPIRIIDKSLPLGQGYQMPGQSSSNKCLDGSEHIVRNSFGRVDIVMNASDFRTKEFMSGRGSVSADFLVIKGKATLSYFKNKEEFGDDLNYSFLAKAESSTQYFKPTSLSDFGRRAWLQGADYFSKECGTHYVSSKRKGALFLLNYSISSRDKSFVEKATLKIKVKVLWKKIRKTITLLNESEDTSSDRITLYAYQIGGNITSLIDILGTDLKIICDKSNAATCLDVIDRIEQHYNELSEIVLDQNSHETIWSNATKYTRLPAAFFE</sequence>
<dbReference type="EMBL" id="FWZT01000027">
    <property type="protein sequence ID" value="SMF72348.1"/>
    <property type="molecule type" value="Genomic_DNA"/>
</dbReference>
<dbReference type="STRING" id="1513793.SAMN06296036_1272"/>
<evidence type="ECO:0000313" key="1">
    <source>
        <dbReference type="EMBL" id="SMF72348.1"/>
    </source>
</evidence>
<evidence type="ECO:0000313" key="2">
    <source>
        <dbReference type="Proteomes" id="UP000192907"/>
    </source>
</evidence>
<name>A0A1Y6CQW8_9BACT</name>
<dbReference type="RefSeq" id="WP_132324353.1">
    <property type="nucleotide sequence ID" value="NZ_FWZT01000027.1"/>
</dbReference>
<reference evidence="2" key="1">
    <citation type="submission" date="2017-04" db="EMBL/GenBank/DDBJ databases">
        <authorList>
            <person name="Varghese N."/>
            <person name="Submissions S."/>
        </authorList>
    </citation>
    <scope>NUCLEOTIDE SEQUENCE [LARGE SCALE GENOMIC DNA]</scope>
    <source>
        <strain evidence="2">RKEM611</strain>
    </source>
</reference>
<gene>
    <name evidence="1" type="ORF">SAMN06296036_1272</name>
</gene>
<protein>
    <submittedName>
        <fullName evidence="1">Uncharacterized protein</fullName>
    </submittedName>
</protein>
<organism evidence="1 2">
    <name type="scientific">Pseudobacteriovorax antillogorgiicola</name>
    <dbReference type="NCBI Taxonomy" id="1513793"/>
    <lineage>
        <taxon>Bacteria</taxon>
        <taxon>Pseudomonadati</taxon>
        <taxon>Bdellovibrionota</taxon>
        <taxon>Oligoflexia</taxon>
        <taxon>Oligoflexales</taxon>
        <taxon>Pseudobacteriovoracaceae</taxon>
        <taxon>Pseudobacteriovorax</taxon>
    </lineage>
</organism>
<proteinExistence type="predicted"/>